<keyword evidence="2" id="KW-1185">Reference proteome</keyword>
<gene>
    <name evidence="1" type="ORF">O6H91_02G038400</name>
</gene>
<accession>A0ACC2EEK3</accession>
<protein>
    <submittedName>
        <fullName evidence="1">Uncharacterized protein</fullName>
    </submittedName>
</protein>
<sequence length="1891" mass="208224">MISISQNLPDNIFCCFSELPSLEGIDTNVCTSIKYSMPVREVASTATVCNKVNNVINKTADIMISAVAHFEPSRMQLIQPCEVAFTTHHEAVPFRANGELETMTTMAKFKGIDSQNDVRSLGSSEIECINIAADKVLEKQKSNLQVPVQSSCTKTEDDVKVCDICGDSGFEVMLAICSECSEGAEHIYCMQTLMEAVPESWFCEYCKLKKELKCQDILPASLFMSRSGRPKFGRRRKHSQEYSFPRVSASSEKSKVSLDSRDASKADSPSSTPAKRAASDFLNVSNKIPNIGSAHSIQQPAGLSRGRHILSRENSLKVPDSRKVKFLSPNTLAGVPTGGTVNISRSLSGKLSKALAVSQPMTELAPLASTTIKLDFPSSSVAESTLVAAESARGSEGAMPVSCITTASNTSGAAKQMASHRSSYEVLPSFLLSSRPPNVPKGEAFLKYYRDTSVGVCSLQVRDKLVAGQALQTCSADPEKQLIEKSSAETDHEACIEVSMKGSTGTIKVLEQKIWPDTPHPVHPSRVDREMCDSDKVSSTSFQLVENLGSADNCGNACALGLEKDSETLHLDQSKSLMDASYTCSHEKHMLQNASSASVEKPIETSECLQPSYTKEEGVSTLLDTLKSRAKLYAGLPLANDVANLVEVERCISNASTTVGTPSVQNTDSMLLNAKDGVLERKVRIMHPAGADISEIKDVEKGGMQQKSASILSQSSDFVPLHGSTRCYKCKEIGHPAQNCQSRSNLHSLDVHKSRGRASAIVALTKKRIFNRVDATSAAAAVSSSHDNSVKSGHVGLADADFPATTAGLSCERQSSLQDIQMQAEEFTSLEFKECEEATQQCTALSDLIRASVLSNNDDTALCDDLNNITGNSIIDKISWTRKVNDDKTSTGVSAVCKSSLHTSFESGNALQNDESNEKLAALTAGESADNIVVPTTVSTEVQSSDWPIKVPCMASYVPMIDRQLLPEEQSPCSEAVNAGKSLPESGTIGPEIEIMGKRTVPFPGRATFGVTILKVPAVPEPNHLWRGGFQLVAKGKSPLFFDGIKAHPSIRAKDNVYQATRSLPYILELEEIQRGDAIESWPKQFMKKQLSDESIALYFFASDNISFERDYRRLLDHMIVHDLALKGLTDIAELLVFPSSLLPERLQRWKGIMFLWGLFCWKKALKVDDAADVPSSGLPDLGRYQVSQVLSSTRPHVVEGSNVQIPVLLDFEIAGDEDMDVDMEGGKEVGVADVPVRKPGALNTEPASSNVDIISVPSRGLQSQQVTKALEKQDSSCEEVSALHIPQKKLLLLKIVPDNCHSYEKDDKSGELDLPPGFGPLIYTSAITSGRPPGGDNCKKNIDQKQNSLQNHVSASHFEQEYESSPPPHGHIACKDTKVKSLRPSYQIQRSPPFSCSPRETHLDTSILRSRSYRCQYSDSGSELSGYYKKRGKQEKMLERDQFDRNKYGERLQHRDFGRAASYSREPRYRDYKEMERQKGRHLGVRYWDQDKRHNESRMQRDRYHLKQRSLNRGALYSRNHNISYYCSHSRSQSRSRSPIRERDLSHSPFSRYEQRLGRCSSQRGSRSASSSLDSSHKRHIVRRQQSQVNQDGSQRVCEDMQAGVERDLGTDSVNEASNDAQGFLVEKHIIRDIHDSANEEKDKLEKQKSIPVGIIVTEICDSSQEGLAMAESVTKELTCSSENKQLFQSSKDTPYHLFMEEDPSLELTVESDLSSAPERTFFPVATGAVTIDNNSDYMRQGIDAEQVTKSWQLVHVPERSNISSTMVESGSCEDLMRMSRGPSLELALGGKESSLCQMKPLSLFSEQVGILRSNGHSASIHYSAYATNHTSPVCEKLKPYEVYGDSRQHSSLDLTLAVTDNRTQGFTQVFNKEHDENLGDNAVDVSLKL</sequence>
<reference evidence="2" key="1">
    <citation type="journal article" date="2024" name="Proc. Natl. Acad. Sci. U.S.A.">
        <title>Extraordinary preservation of gene collinearity over three hundred million years revealed in homosporous lycophytes.</title>
        <authorList>
            <person name="Li C."/>
            <person name="Wickell D."/>
            <person name="Kuo L.Y."/>
            <person name="Chen X."/>
            <person name="Nie B."/>
            <person name="Liao X."/>
            <person name="Peng D."/>
            <person name="Ji J."/>
            <person name="Jenkins J."/>
            <person name="Williams M."/>
            <person name="Shu S."/>
            <person name="Plott C."/>
            <person name="Barry K."/>
            <person name="Rajasekar S."/>
            <person name="Grimwood J."/>
            <person name="Han X."/>
            <person name="Sun S."/>
            <person name="Hou Z."/>
            <person name="He W."/>
            <person name="Dai G."/>
            <person name="Sun C."/>
            <person name="Schmutz J."/>
            <person name="Leebens-Mack J.H."/>
            <person name="Li F.W."/>
            <person name="Wang L."/>
        </authorList>
    </citation>
    <scope>NUCLEOTIDE SEQUENCE [LARGE SCALE GENOMIC DNA]</scope>
    <source>
        <strain evidence="2">cv. PW_Plant_1</strain>
    </source>
</reference>
<evidence type="ECO:0000313" key="2">
    <source>
        <dbReference type="Proteomes" id="UP001162992"/>
    </source>
</evidence>
<evidence type="ECO:0000313" key="1">
    <source>
        <dbReference type="EMBL" id="KAJ7564892.1"/>
    </source>
</evidence>
<organism evidence="1 2">
    <name type="scientific">Diphasiastrum complanatum</name>
    <name type="common">Issler's clubmoss</name>
    <name type="synonym">Lycopodium complanatum</name>
    <dbReference type="NCBI Taxonomy" id="34168"/>
    <lineage>
        <taxon>Eukaryota</taxon>
        <taxon>Viridiplantae</taxon>
        <taxon>Streptophyta</taxon>
        <taxon>Embryophyta</taxon>
        <taxon>Tracheophyta</taxon>
        <taxon>Lycopodiopsida</taxon>
        <taxon>Lycopodiales</taxon>
        <taxon>Lycopodiaceae</taxon>
        <taxon>Lycopodioideae</taxon>
        <taxon>Diphasiastrum</taxon>
    </lineage>
</organism>
<name>A0ACC2EEK3_DIPCM</name>
<comment type="caution">
    <text evidence="1">The sequence shown here is derived from an EMBL/GenBank/DDBJ whole genome shotgun (WGS) entry which is preliminary data.</text>
</comment>
<proteinExistence type="predicted"/>
<dbReference type="Proteomes" id="UP001162992">
    <property type="component" value="Chromosome 2"/>
</dbReference>
<dbReference type="EMBL" id="CM055093">
    <property type="protein sequence ID" value="KAJ7564892.1"/>
    <property type="molecule type" value="Genomic_DNA"/>
</dbReference>